<evidence type="ECO:0000313" key="2">
    <source>
        <dbReference type="Proteomes" id="UP000012112"/>
    </source>
</evidence>
<proteinExistence type="predicted"/>
<dbReference type="AlphaFoldDB" id="M6VWI4"/>
<evidence type="ECO:0000313" key="1">
    <source>
        <dbReference type="EMBL" id="EMO53908.1"/>
    </source>
</evidence>
<dbReference type="Proteomes" id="UP000012112">
    <property type="component" value="Unassembled WGS sequence"/>
</dbReference>
<protein>
    <submittedName>
        <fullName evidence="1">Uncharacterized protein</fullName>
    </submittedName>
</protein>
<reference evidence="1 2" key="1">
    <citation type="submission" date="2013-01" db="EMBL/GenBank/DDBJ databases">
        <authorList>
            <person name="Harkins D.M."/>
            <person name="Durkin A.S."/>
            <person name="Brinkac L.M."/>
            <person name="Haft D.H."/>
            <person name="Selengut J.D."/>
            <person name="Sanka R."/>
            <person name="DePew J."/>
            <person name="Purushe J."/>
            <person name="Matthias M.A."/>
            <person name="Vinetz J.M."/>
            <person name="Sutton G.G."/>
            <person name="Nierman W.C."/>
            <person name="Fouts D.E."/>
        </authorList>
    </citation>
    <scope>NUCLEOTIDE SEQUENCE [LARGE SCALE GENOMIC DNA]</scope>
    <source>
        <strain evidence="1 2">HAI1536</strain>
    </source>
</reference>
<dbReference type="InterPro" id="IPR010982">
    <property type="entry name" value="Lambda_DNA-bd_dom_sf"/>
</dbReference>
<gene>
    <name evidence="1" type="ORF">LEP1GSC172_3272</name>
</gene>
<name>M6VWI4_9LEPT</name>
<sequence>MDMEKIKSMIAEIEDIDLIDEIVNACRINAIERIRRAGSLRQIRGWTGINNGNLSQYLNEKKHVSTETLIKIAKQIRDNKNKMNPDET</sequence>
<dbReference type="SUPFAM" id="SSF47413">
    <property type="entry name" value="lambda repressor-like DNA-binding domains"/>
    <property type="match status" value="1"/>
</dbReference>
<dbReference type="GO" id="GO:0003677">
    <property type="term" value="F:DNA binding"/>
    <property type="evidence" value="ECO:0007669"/>
    <property type="project" value="InterPro"/>
</dbReference>
<comment type="caution">
    <text evidence="1">The sequence shown here is derived from an EMBL/GenBank/DDBJ whole genome shotgun (WGS) entry which is preliminary data.</text>
</comment>
<organism evidence="1 2">
    <name type="scientific">Leptospira noguchii</name>
    <dbReference type="NCBI Taxonomy" id="28182"/>
    <lineage>
        <taxon>Bacteria</taxon>
        <taxon>Pseudomonadati</taxon>
        <taxon>Spirochaetota</taxon>
        <taxon>Spirochaetia</taxon>
        <taxon>Leptospirales</taxon>
        <taxon>Leptospiraceae</taxon>
        <taxon>Leptospira</taxon>
    </lineage>
</organism>
<accession>M6VWI4</accession>
<dbReference type="EMBL" id="AKWD02000033">
    <property type="protein sequence ID" value="EMO53908.1"/>
    <property type="molecule type" value="Genomic_DNA"/>
</dbReference>